<comment type="caution">
    <text evidence="2">The sequence shown here is derived from an EMBL/GenBank/DDBJ whole genome shotgun (WGS) entry which is preliminary data.</text>
</comment>
<proteinExistence type="predicted"/>
<dbReference type="AlphaFoldDB" id="A0A7J9CD45"/>
<gene>
    <name evidence="2" type="ORF">Gogos_008980</name>
</gene>
<evidence type="ECO:0000256" key="1">
    <source>
        <dbReference type="SAM" id="MobiDB-lite"/>
    </source>
</evidence>
<dbReference type="Proteomes" id="UP000593579">
    <property type="component" value="Unassembled WGS sequence"/>
</dbReference>
<reference evidence="2 3" key="1">
    <citation type="journal article" date="2019" name="Genome Biol. Evol.">
        <title>Insights into the evolution of the New World diploid cottons (Gossypium, subgenus Houzingenia) based on genome sequencing.</title>
        <authorList>
            <person name="Grover C.E."/>
            <person name="Arick M.A. 2nd"/>
            <person name="Thrash A."/>
            <person name="Conover J.L."/>
            <person name="Sanders W.S."/>
            <person name="Peterson D.G."/>
            <person name="Frelichowski J.E."/>
            <person name="Scheffler J.A."/>
            <person name="Scheffler B.E."/>
            <person name="Wendel J.F."/>
        </authorList>
    </citation>
    <scope>NUCLEOTIDE SEQUENCE [LARGE SCALE GENOMIC DNA]</scope>
    <source>
        <strain evidence="2">5</strain>
        <tissue evidence="2">Leaf</tissue>
    </source>
</reference>
<sequence>MRLRAWLDVGSLLKRKKKLFLSNGKLNISILIGPIVKSGLGHYVNTVSDSFDDEMAIREEENSSMHNLNRLKHPKTLSFASGGSSNKDSTEASGILL</sequence>
<evidence type="ECO:0000313" key="3">
    <source>
        <dbReference type="Proteomes" id="UP000593579"/>
    </source>
</evidence>
<feature type="region of interest" description="Disordered" evidence="1">
    <location>
        <begin position="76"/>
        <end position="97"/>
    </location>
</feature>
<protein>
    <submittedName>
        <fullName evidence="2">Uncharacterized protein</fullName>
    </submittedName>
</protein>
<evidence type="ECO:0000313" key="2">
    <source>
        <dbReference type="EMBL" id="MBA0746460.1"/>
    </source>
</evidence>
<name>A0A7J9CD45_GOSGO</name>
<organism evidence="2 3">
    <name type="scientific">Gossypium gossypioides</name>
    <name type="common">Mexican cotton</name>
    <name type="synonym">Selera gossypioides</name>
    <dbReference type="NCBI Taxonomy" id="34282"/>
    <lineage>
        <taxon>Eukaryota</taxon>
        <taxon>Viridiplantae</taxon>
        <taxon>Streptophyta</taxon>
        <taxon>Embryophyta</taxon>
        <taxon>Tracheophyta</taxon>
        <taxon>Spermatophyta</taxon>
        <taxon>Magnoliopsida</taxon>
        <taxon>eudicotyledons</taxon>
        <taxon>Gunneridae</taxon>
        <taxon>Pentapetalae</taxon>
        <taxon>rosids</taxon>
        <taxon>malvids</taxon>
        <taxon>Malvales</taxon>
        <taxon>Malvaceae</taxon>
        <taxon>Malvoideae</taxon>
        <taxon>Gossypium</taxon>
    </lineage>
</organism>
<keyword evidence="3" id="KW-1185">Reference proteome</keyword>
<accession>A0A7J9CD45</accession>
<dbReference type="EMBL" id="JABEZY010000009">
    <property type="protein sequence ID" value="MBA0746460.1"/>
    <property type="molecule type" value="Genomic_DNA"/>
</dbReference>
<feature type="compositionally biased region" description="Polar residues" evidence="1">
    <location>
        <begin position="78"/>
        <end position="87"/>
    </location>
</feature>
<dbReference type="OrthoDB" id="989295at2759"/>